<dbReference type="RefSeq" id="WP_106526635.1">
    <property type="nucleotide sequence ID" value="NZ_PYAW01000001.1"/>
</dbReference>
<dbReference type="OrthoDB" id="790936at2"/>
<sequence length="240" mass="27959">MSFSIVLLFYFIVKIVIVLIRHFFPKKKSFPISDKTNYPLFSEKNVAQRALTNEEMDILIRRIKQVIKWTEKLAADFDYNTNDYRKVFRQTNPKVNGLPAFDLNFEYPSWNIDDRDADSYRTLFKQAIAERDEADTIDLSAIDNLGRILTFQIGCTTCDGAPVAESKNYVDIADVPPIDTWICLRSWYYHGHEHCDEVLFCWVPKAFEPVMQGAIDVEILDSYRWLDENDTALYNAIKQG</sequence>
<proteinExistence type="predicted"/>
<dbReference type="EMBL" id="PYAW01000001">
    <property type="protein sequence ID" value="PSL49401.1"/>
    <property type="molecule type" value="Genomic_DNA"/>
</dbReference>
<evidence type="ECO:0000313" key="2">
    <source>
        <dbReference type="EMBL" id="PSL49401.1"/>
    </source>
</evidence>
<dbReference type="Proteomes" id="UP000240971">
    <property type="component" value="Unassembled WGS sequence"/>
</dbReference>
<organism evidence="2 3">
    <name type="scientific">Chitinophaga niastensis</name>
    <dbReference type="NCBI Taxonomy" id="536980"/>
    <lineage>
        <taxon>Bacteria</taxon>
        <taxon>Pseudomonadati</taxon>
        <taxon>Bacteroidota</taxon>
        <taxon>Chitinophagia</taxon>
        <taxon>Chitinophagales</taxon>
        <taxon>Chitinophagaceae</taxon>
        <taxon>Chitinophaga</taxon>
    </lineage>
</organism>
<reference evidence="2 3" key="1">
    <citation type="submission" date="2018-03" db="EMBL/GenBank/DDBJ databases">
        <title>Genomic Encyclopedia of Archaeal and Bacterial Type Strains, Phase II (KMG-II): from individual species to whole genera.</title>
        <authorList>
            <person name="Goeker M."/>
        </authorList>
    </citation>
    <scope>NUCLEOTIDE SEQUENCE [LARGE SCALE GENOMIC DNA]</scope>
    <source>
        <strain evidence="2 3">DSM 24859</strain>
    </source>
</reference>
<dbReference type="AlphaFoldDB" id="A0A2P8HT45"/>
<comment type="caution">
    <text evidence="2">The sequence shown here is derived from an EMBL/GenBank/DDBJ whole genome shotgun (WGS) entry which is preliminary data.</text>
</comment>
<evidence type="ECO:0000256" key="1">
    <source>
        <dbReference type="SAM" id="Phobius"/>
    </source>
</evidence>
<feature type="transmembrane region" description="Helical" evidence="1">
    <location>
        <begin position="6"/>
        <end position="24"/>
    </location>
</feature>
<gene>
    <name evidence="2" type="ORF">CLV51_101733</name>
</gene>
<keyword evidence="1" id="KW-0472">Membrane</keyword>
<evidence type="ECO:0000313" key="3">
    <source>
        <dbReference type="Proteomes" id="UP000240971"/>
    </source>
</evidence>
<keyword evidence="1" id="KW-0812">Transmembrane</keyword>
<accession>A0A2P8HT45</accession>
<protein>
    <submittedName>
        <fullName evidence="2">Uncharacterized protein</fullName>
    </submittedName>
</protein>
<keyword evidence="1" id="KW-1133">Transmembrane helix</keyword>
<name>A0A2P8HT45_CHINA</name>
<keyword evidence="3" id="KW-1185">Reference proteome</keyword>